<feature type="compositionally biased region" description="Basic and acidic residues" evidence="1">
    <location>
        <begin position="138"/>
        <end position="155"/>
    </location>
</feature>
<feature type="region of interest" description="Disordered" evidence="1">
    <location>
        <begin position="1"/>
        <end position="38"/>
    </location>
</feature>
<keyword evidence="2" id="KW-1185">Reference proteome</keyword>
<feature type="region of interest" description="Disordered" evidence="1">
    <location>
        <begin position="127"/>
        <end position="165"/>
    </location>
</feature>
<dbReference type="AlphaFoldDB" id="A0A0N4Z7W1"/>
<feature type="compositionally biased region" description="Basic and acidic residues" evidence="1">
    <location>
        <begin position="20"/>
        <end position="34"/>
    </location>
</feature>
<evidence type="ECO:0000256" key="1">
    <source>
        <dbReference type="SAM" id="MobiDB-lite"/>
    </source>
</evidence>
<feature type="region of interest" description="Disordered" evidence="1">
    <location>
        <begin position="209"/>
        <end position="230"/>
    </location>
</feature>
<accession>A0A0N4Z7W1</accession>
<protein>
    <submittedName>
        <fullName evidence="3">Protein PFC0760c-like</fullName>
    </submittedName>
</protein>
<name>A0A0N4Z7W1_PARTI</name>
<evidence type="ECO:0000313" key="3">
    <source>
        <dbReference type="WBParaSite" id="PTRK_0000327200.1"/>
    </source>
</evidence>
<dbReference type="Proteomes" id="UP000038045">
    <property type="component" value="Unplaced"/>
</dbReference>
<reference evidence="3" key="1">
    <citation type="submission" date="2017-02" db="UniProtKB">
        <authorList>
            <consortium name="WormBaseParasite"/>
        </authorList>
    </citation>
    <scope>IDENTIFICATION</scope>
</reference>
<proteinExistence type="predicted"/>
<sequence>MDTQTTDNNKDAIQITSDAGEQKSDGATGQDKKSALTTEETNSELYSLLFKNNSPEPSSNFLHAQKRKATIEKNEKLIDTKQNEEVEDSKVNMRKILKLIKSQDVSVRSLAEISDDEKDVVNKKVRKMSNSSRISRGKSKEKEKISATSESKEENIATTELNNDPCSSKCRKGCVCKNLNLNSELFIDEEINDSYEDDLSNQKVSVNEIEYESSNDGSDSDYIPDEDMDC</sequence>
<evidence type="ECO:0000313" key="2">
    <source>
        <dbReference type="Proteomes" id="UP000038045"/>
    </source>
</evidence>
<feature type="compositionally biased region" description="Polar residues" evidence="1">
    <location>
        <begin position="156"/>
        <end position="165"/>
    </location>
</feature>
<dbReference type="WBParaSite" id="PTRK_0000327200.1">
    <property type="protein sequence ID" value="PTRK_0000327200.1"/>
    <property type="gene ID" value="PTRK_0000327200"/>
</dbReference>
<organism evidence="2 3">
    <name type="scientific">Parastrongyloides trichosuri</name>
    <name type="common">Possum-specific nematode worm</name>
    <dbReference type="NCBI Taxonomy" id="131310"/>
    <lineage>
        <taxon>Eukaryota</taxon>
        <taxon>Metazoa</taxon>
        <taxon>Ecdysozoa</taxon>
        <taxon>Nematoda</taxon>
        <taxon>Chromadorea</taxon>
        <taxon>Rhabditida</taxon>
        <taxon>Tylenchina</taxon>
        <taxon>Panagrolaimomorpha</taxon>
        <taxon>Strongyloidoidea</taxon>
        <taxon>Strongyloididae</taxon>
        <taxon>Parastrongyloides</taxon>
    </lineage>
</organism>